<dbReference type="GO" id="GO:0051603">
    <property type="term" value="P:proteolysis involved in protein catabolic process"/>
    <property type="evidence" value="ECO:0007669"/>
    <property type="project" value="TreeGrafter"/>
</dbReference>
<dbReference type="GO" id="GO:0016020">
    <property type="term" value="C:membrane"/>
    <property type="evidence" value="ECO:0007669"/>
    <property type="project" value="TreeGrafter"/>
</dbReference>
<evidence type="ECO:0000313" key="9">
    <source>
        <dbReference type="EMBL" id="PMR81769.1"/>
    </source>
</evidence>
<feature type="domain" description="Peptidase M48" evidence="8">
    <location>
        <begin position="76"/>
        <end position="243"/>
    </location>
</feature>
<organism evidence="9 10">
    <name type="scientific">Halomonas urumqiensis</name>
    <dbReference type="NCBI Taxonomy" id="1684789"/>
    <lineage>
        <taxon>Bacteria</taxon>
        <taxon>Pseudomonadati</taxon>
        <taxon>Pseudomonadota</taxon>
        <taxon>Gammaproteobacteria</taxon>
        <taxon>Oceanospirillales</taxon>
        <taxon>Halomonadaceae</taxon>
        <taxon>Halomonas</taxon>
    </lineage>
</organism>
<keyword evidence="5 6" id="KW-0482">Metalloprotease</keyword>
<comment type="similarity">
    <text evidence="6">Belongs to the peptidase M48 family.</text>
</comment>
<evidence type="ECO:0000256" key="3">
    <source>
        <dbReference type="ARBA" id="ARBA00022801"/>
    </source>
</evidence>
<evidence type="ECO:0000256" key="1">
    <source>
        <dbReference type="ARBA" id="ARBA00022670"/>
    </source>
</evidence>
<comment type="caution">
    <text evidence="9">The sequence shown here is derived from an EMBL/GenBank/DDBJ whole genome shotgun (WGS) entry which is preliminary data.</text>
</comment>
<evidence type="ECO:0000259" key="8">
    <source>
        <dbReference type="Pfam" id="PF01435"/>
    </source>
</evidence>
<proteinExistence type="inferred from homology"/>
<dbReference type="PANTHER" id="PTHR22726:SF24">
    <property type="entry name" value="M48 FAMILY METALLOPEPTIDASE"/>
    <property type="match status" value="1"/>
</dbReference>
<dbReference type="GO" id="GO:0046872">
    <property type="term" value="F:metal ion binding"/>
    <property type="evidence" value="ECO:0007669"/>
    <property type="project" value="UniProtKB-KW"/>
</dbReference>
<comment type="cofactor">
    <cofactor evidence="6">
        <name>Zn(2+)</name>
        <dbReference type="ChEBI" id="CHEBI:29105"/>
    </cofactor>
    <text evidence="6">Binds 1 zinc ion per subunit.</text>
</comment>
<sequence>MRWMHCIAIGALSITLAACTTSPTGRQQFTLYSDEQLNQMGQQAFAQYQQDLPTVGGTPHRYAECVASALVNTLSGEDRQQNWQIRVFESDEPNAFALPGGYMGINTGLLDIAENQDQLAAVIGHEIAHVLARHANERASTQSATQLGLSVLSSASGMQGAGGQQMMGVLGMGAQYGILLPFSRRHESEADVYGLEIMADAGFDPRASVALWQNMQAASDGARPPAWMSTHPSQGQRMSGLEANMDDAVARFQQARQAGRTPNCPRP</sequence>
<dbReference type="AlphaFoldDB" id="A0A2N7UMY9"/>
<name>A0A2N7UMY9_9GAMM</name>
<dbReference type="InterPro" id="IPR051156">
    <property type="entry name" value="Mito/Outer_Membr_Metalloprot"/>
</dbReference>
<accession>A0A2N7UMY9</accession>
<dbReference type="Gene3D" id="3.30.2010.10">
    <property type="entry name" value="Metalloproteases ('zincins'), catalytic domain"/>
    <property type="match status" value="1"/>
</dbReference>
<dbReference type="PANTHER" id="PTHR22726">
    <property type="entry name" value="METALLOENDOPEPTIDASE OMA1"/>
    <property type="match status" value="1"/>
</dbReference>
<dbReference type="RefSeq" id="WP_102587254.1">
    <property type="nucleotide sequence ID" value="NZ_BNAE01000003.1"/>
</dbReference>
<dbReference type="EMBL" id="PNRG01000008">
    <property type="protein sequence ID" value="PMR81769.1"/>
    <property type="molecule type" value="Genomic_DNA"/>
</dbReference>
<evidence type="ECO:0000256" key="4">
    <source>
        <dbReference type="ARBA" id="ARBA00022833"/>
    </source>
</evidence>
<dbReference type="Proteomes" id="UP000235547">
    <property type="component" value="Unassembled WGS sequence"/>
</dbReference>
<keyword evidence="4 6" id="KW-0862">Zinc</keyword>
<keyword evidence="10" id="KW-1185">Reference proteome</keyword>
<evidence type="ECO:0000256" key="6">
    <source>
        <dbReference type="RuleBase" id="RU003983"/>
    </source>
</evidence>
<dbReference type="PROSITE" id="PS51257">
    <property type="entry name" value="PROKAR_LIPOPROTEIN"/>
    <property type="match status" value="1"/>
</dbReference>
<dbReference type="InterPro" id="IPR001915">
    <property type="entry name" value="Peptidase_M48"/>
</dbReference>
<keyword evidence="1 6" id="KW-0645">Protease</keyword>
<dbReference type="OrthoDB" id="9810445at2"/>
<keyword evidence="2" id="KW-0479">Metal-binding</keyword>
<keyword evidence="3 6" id="KW-0378">Hydrolase</keyword>
<gene>
    <name evidence="9" type="ORF">C1H70_05110</name>
</gene>
<dbReference type="GO" id="GO:0004222">
    <property type="term" value="F:metalloendopeptidase activity"/>
    <property type="evidence" value="ECO:0007669"/>
    <property type="project" value="InterPro"/>
</dbReference>
<evidence type="ECO:0000256" key="7">
    <source>
        <dbReference type="SAM" id="SignalP"/>
    </source>
</evidence>
<evidence type="ECO:0000256" key="5">
    <source>
        <dbReference type="ARBA" id="ARBA00023049"/>
    </source>
</evidence>
<protein>
    <submittedName>
        <fullName evidence="9">Peptidase</fullName>
    </submittedName>
</protein>
<evidence type="ECO:0000313" key="10">
    <source>
        <dbReference type="Proteomes" id="UP000235547"/>
    </source>
</evidence>
<keyword evidence="7" id="KW-0732">Signal</keyword>
<dbReference type="CDD" id="cd07331">
    <property type="entry name" value="M48C_Oma1_like"/>
    <property type="match status" value="1"/>
</dbReference>
<reference evidence="9 10" key="1">
    <citation type="submission" date="2018-01" db="EMBL/GenBank/DDBJ databases">
        <title>Halomonas endophytica sp. nov., isolated from storage liquid in the stems of Populus euphratica.</title>
        <authorList>
            <person name="Chen C."/>
        </authorList>
    </citation>
    <scope>NUCLEOTIDE SEQUENCE [LARGE SCALE GENOMIC DNA]</scope>
    <source>
        <strain evidence="9 10">BZ-SZ-XJ27</strain>
    </source>
</reference>
<dbReference type="Pfam" id="PF01435">
    <property type="entry name" value="Peptidase_M48"/>
    <property type="match status" value="1"/>
</dbReference>
<feature type="signal peptide" evidence="7">
    <location>
        <begin position="1"/>
        <end position="17"/>
    </location>
</feature>
<feature type="chain" id="PRO_5014743811" evidence="7">
    <location>
        <begin position="18"/>
        <end position="267"/>
    </location>
</feature>
<evidence type="ECO:0000256" key="2">
    <source>
        <dbReference type="ARBA" id="ARBA00022723"/>
    </source>
</evidence>